<evidence type="ECO:0000256" key="6">
    <source>
        <dbReference type="RuleBase" id="RU362079"/>
    </source>
</evidence>
<evidence type="ECO:0000313" key="8">
    <source>
        <dbReference type="EMBL" id="HJA86475.1"/>
    </source>
</evidence>
<dbReference type="NCBIfam" id="TIGR00526">
    <property type="entry name" value="folB_dom"/>
    <property type="match status" value="1"/>
</dbReference>
<accession>A0A9D2HWY8</accession>
<dbReference type="NCBIfam" id="TIGR00525">
    <property type="entry name" value="folB"/>
    <property type="match status" value="1"/>
</dbReference>
<proteinExistence type="inferred from homology"/>
<dbReference type="AlphaFoldDB" id="A0A9D2HWY8"/>
<dbReference type="InterPro" id="IPR006156">
    <property type="entry name" value="Dihydroneopterin_aldolase"/>
</dbReference>
<comment type="catalytic activity">
    <reaction evidence="1 6">
        <text>7,8-dihydroneopterin = 6-hydroxymethyl-7,8-dihydropterin + glycolaldehyde</text>
        <dbReference type="Rhea" id="RHEA:10540"/>
        <dbReference type="ChEBI" id="CHEBI:17001"/>
        <dbReference type="ChEBI" id="CHEBI:17071"/>
        <dbReference type="ChEBI" id="CHEBI:44841"/>
        <dbReference type="EC" id="4.1.2.25"/>
    </reaction>
</comment>
<dbReference type="GO" id="GO:0005737">
    <property type="term" value="C:cytoplasm"/>
    <property type="evidence" value="ECO:0007669"/>
    <property type="project" value="TreeGrafter"/>
</dbReference>
<evidence type="ECO:0000259" key="7">
    <source>
        <dbReference type="SMART" id="SM00905"/>
    </source>
</evidence>
<dbReference type="Proteomes" id="UP000823862">
    <property type="component" value="Unassembled WGS sequence"/>
</dbReference>
<reference evidence="8" key="1">
    <citation type="journal article" date="2021" name="PeerJ">
        <title>Extensive microbial diversity within the chicken gut microbiome revealed by metagenomics and culture.</title>
        <authorList>
            <person name="Gilroy R."/>
            <person name="Ravi A."/>
            <person name="Getino M."/>
            <person name="Pursley I."/>
            <person name="Horton D.L."/>
            <person name="Alikhan N.F."/>
            <person name="Baker D."/>
            <person name="Gharbi K."/>
            <person name="Hall N."/>
            <person name="Watson M."/>
            <person name="Adriaenssens E.M."/>
            <person name="Foster-Nyarko E."/>
            <person name="Jarju S."/>
            <person name="Secka A."/>
            <person name="Antonio M."/>
            <person name="Oren A."/>
            <person name="Chaudhuri R.R."/>
            <person name="La Ragione R."/>
            <person name="Hildebrand F."/>
            <person name="Pallen M.J."/>
        </authorList>
    </citation>
    <scope>NUCLEOTIDE SEQUENCE</scope>
    <source>
        <strain evidence="8">ChiHjej12B11-9795</strain>
    </source>
</reference>
<feature type="domain" description="Dihydroneopterin aldolase/epimerase" evidence="7">
    <location>
        <begin position="5"/>
        <end position="117"/>
    </location>
</feature>
<dbReference type="InterPro" id="IPR006157">
    <property type="entry name" value="FolB_dom"/>
</dbReference>
<keyword evidence="5 6" id="KW-0456">Lyase</keyword>
<dbReference type="CDD" id="cd00534">
    <property type="entry name" value="DHNA_DHNTPE"/>
    <property type="match status" value="1"/>
</dbReference>
<dbReference type="Pfam" id="PF02152">
    <property type="entry name" value="FolB"/>
    <property type="match status" value="1"/>
</dbReference>
<protein>
    <recommendedName>
        <fullName evidence="6">7,8-dihydroneopterin aldolase</fullName>
        <ecNumber evidence="6">4.1.2.25</ecNumber>
    </recommendedName>
</protein>
<evidence type="ECO:0000256" key="5">
    <source>
        <dbReference type="ARBA" id="ARBA00023239"/>
    </source>
</evidence>
<organism evidence="8 9">
    <name type="scientific">Candidatus Bacteroides avicola</name>
    <dbReference type="NCBI Taxonomy" id="2838468"/>
    <lineage>
        <taxon>Bacteria</taxon>
        <taxon>Pseudomonadati</taxon>
        <taxon>Bacteroidota</taxon>
        <taxon>Bacteroidia</taxon>
        <taxon>Bacteroidales</taxon>
        <taxon>Bacteroidaceae</taxon>
        <taxon>Bacteroides</taxon>
    </lineage>
</organism>
<comment type="similarity">
    <text evidence="3 6">Belongs to the DHNA family.</text>
</comment>
<sequence>MESCIFFQGLRFYAYHGVAPQETRVGNEFTIDLRLHADLSQAMATDNVADTINYAEVFETIQKEMVQPSKLLEHIAGRIVHRLFQEFPGINAVELRLMKRNPPMGADIELCGIEIKETRPSPSK</sequence>
<dbReference type="GO" id="GO:0004150">
    <property type="term" value="F:dihydroneopterin aldolase activity"/>
    <property type="evidence" value="ECO:0007669"/>
    <property type="project" value="UniProtKB-UniRule"/>
</dbReference>
<dbReference type="SUPFAM" id="SSF55620">
    <property type="entry name" value="Tetrahydrobiopterin biosynthesis enzymes-like"/>
    <property type="match status" value="1"/>
</dbReference>
<evidence type="ECO:0000256" key="2">
    <source>
        <dbReference type="ARBA" id="ARBA00005013"/>
    </source>
</evidence>
<evidence type="ECO:0000313" key="9">
    <source>
        <dbReference type="Proteomes" id="UP000823862"/>
    </source>
</evidence>
<dbReference type="InterPro" id="IPR043133">
    <property type="entry name" value="GTP-CH-I_C/QueF"/>
</dbReference>
<dbReference type="Gene3D" id="3.30.1130.10">
    <property type="match status" value="1"/>
</dbReference>
<keyword evidence="4 6" id="KW-0289">Folate biosynthesis</keyword>
<dbReference type="PANTHER" id="PTHR42844:SF1">
    <property type="entry name" value="DIHYDRONEOPTERIN ALDOLASE 1-RELATED"/>
    <property type="match status" value="1"/>
</dbReference>
<dbReference type="PANTHER" id="PTHR42844">
    <property type="entry name" value="DIHYDRONEOPTERIN ALDOLASE 1-RELATED"/>
    <property type="match status" value="1"/>
</dbReference>
<evidence type="ECO:0000256" key="3">
    <source>
        <dbReference type="ARBA" id="ARBA00005708"/>
    </source>
</evidence>
<comment type="pathway">
    <text evidence="2 6">Cofactor biosynthesis; tetrahydrofolate biosynthesis; 2-amino-4-hydroxy-6-hydroxymethyl-7,8-dihydropteridine diphosphate from 7,8-dihydroneopterin triphosphate: step 3/4.</text>
</comment>
<name>A0A9D2HWY8_9BACE</name>
<comment type="function">
    <text evidence="6">Catalyzes the conversion of 7,8-dihydroneopterin to 6-hydroxymethyl-7,8-dihydropterin.</text>
</comment>
<dbReference type="GO" id="GO:0046654">
    <property type="term" value="P:tetrahydrofolate biosynthetic process"/>
    <property type="evidence" value="ECO:0007669"/>
    <property type="project" value="UniProtKB-UniRule"/>
</dbReference>
<evidence type="ECO:0000256" key="4">
    <source>
        <dbReference type="ARBA" id="ARBA00022909"/>
    </source>
</evidence>
<dbReference type="GO" id="GO:0046656">
    <property type="term" value="P:folic acid biosynthetic process"/>
    <property type="evidence" value="ECO:0007669"/>
    <property type="project" value="UniProtKB-UniRule"/>
</dbReference>
<dbReference type="SMART" id="SM00905">
    <property type="entry name" value="FolB"/>
    <property type="match status" value="1"/>
</dbReference>
<dbReference type="EMBL" id="DWZI01000047">
    <property type="protein sequence ID" value="HJA86475.1"/>
    <property type="molecule type" value="Genomic_DNA"/>
</dbReference>
<comment type="caution">
    <text evidence="8">The sequence shown here is derived from an EMBL/GenBank/DDBJ whole genome shotgun (WGS) entry which is preliminary data.</text>
</comment>
<evidence type="ECO:0000256" key="1">
    <source>
        <dbReference type="ARBA" id="ARBA00001353"/>
    </source>
</evidence>
<dbReference type="EC" id="4.1.2.25" evidence="6"/>
<gene>
    <name evidence="8" type="primary">folB</name>
    <name evidence="8" type="ORF">H9950_09870</name>
</gene>
<reference evidence="8" key="2">
    <citation type="submission" date="2021-04" db="EMBL/GenBank/DDBJ databases">
        <authorList>
            <person name="Gilroy R."/>
        </authorList>
    </citation>
    <scope>NUCLEOTIDE SEQUENCE</scope>
    <source>
        <strain evidence="8">ChiHjej12B11-9795</strain>
    </source>
</reference>